<reference evidence="4 5" key="1">
    <citation type="journal article" date="2015" name="Genome Biol. Evol.">
        <title>The genome of winter moth (Operophtera brumata) provides a genomic perspective on sexual dimorphism and phenology.</title>
        <authorList>
            <person name="Derks M.F."/>
            <person name="Smit S."/>
            <person name="Salis L."/>
            <person name="Schijlen E."/>
            <person name="Bossers A."/>
            <person name="Mateman C."/>
            <person name="Pijl A.S."/>
            <person name="de Ridder D."/>
            <person name="Groenen M.A."/>
            <person name="Visser M.E."/>
            <person name="Megens H.J."/>
        </authorList>
    </citation>
    <scope>NUCLEOTIDE SEQUENCE [LARGE SCALE GENOMIC DNA]</scope>
    <source>
        <strain evidence="4">WM2013NL</strain>
        <tissue evidence="4">Head and thorax</tissue>
    </source>
</reference>
<dbReference type="PANTHER" id="PTHR47080">
    <property type="entry name" value="CHROMOSOME 16 OPEN READING FRAME 96"/>
    <property type="match status" value="1"/>
</dbReference>
<evidence type="ECO:0000256" key="2">
    <source>
        <dbReference type="SAM" id="MobiDB-lite"/>
    </source>
</evidence>
<feature type="compositionally biased region" description="Basic and acidic residues" evidence="2">
    <location>
        <begin position="567"/>
        <end position="578"/>
    </location>
</feature>
<gene>
    <name evidence="4" type="ORF">OBRU01_14007</name>
</gene>
<evidence type="ECO:0000256" key="1">
    <source>
        <dbReference type="SAM" id="Coils"/>
    </source>
</evidence>
<dbReference type="PANTHER" id="PTHR47080:SF1">
    <property type="entry name" value="CHROMOSOME 16 OPEN READING FRAME 96"/>
    <property type="match status" value="1"/>
</dbReference>
<feature type="domain" description="DUF4795" evidence="3">
    <location>
        <begin position="57"/>
        <end position="246"/>
    </location>
</feature>
<keyword evidence="5" id="KW-1185">Reference proteome</keyword>
<name>A0A0L7L137_OPEBR</name>
<dbReference type="EMBL" id="JTDY01003768">
    <property type="protein sequence ID" value="KOB69036.1"/>
    <property type="molecule type" value="Genomic_DNA"/>
</dbReference>
<evidence type="ECO:0000313" key="4">
    <source>
        <dbReference type="EMBL" id="KOB69036.1"/>
    </source>
</evidence>
<sequence length="638" mass="71757">MVTDRTKQSTADADKTNKMAERLEAKLNACLDLGTRMEDLEALVADYCAKINSMDTGIAELNAHLSDFQSDIKDMIMRQKDLRNTQNSIALDFEALWKQIELLRDIKADREEVADALRDKVGLGALNGIVSLQQFDAVRGDIEKQIATAYDKFNSQETIWQKIIDDLLRELNEKTDWIQVISLKEDINKHLDNFRCRLNTMMEVVGEPKAAAVAKKLHRDLACLCCSTPTDMLLEEHVILPVLPAMRQPTKGAEARMLKGDGDHGPCYPGHPIPHPRDPRISVVTQEDFEKLAATVRQLQQKFGPDGNASLPENAHLMKEMRKDASLTDAMAALQLSGRLEDSEKKLEKMLAIVELLSKKVIGKGITAIAALNAHFSNLQSDVEDTMMRQKDLKNTLNALALDFEALRKQIEILRDIKADREEVADALRDKVGLGALNGLVSLQQFDAVRGDIEKKIATAYDKNILLTYFFINQQKIIDDLLRELNEKTDWIHVVSLREDINKHLDNFRCRLNTMMEIIGEPRAAAVAKKLHRDAACLCCSTPADMLLEEHKVLPVLPAMIQPTKGSDARKPKEDGDHGPCYPGHPIPHPRDPRTHVCKRWCGGSHTVISHTVSRAPVGMLIKQTLSQWILKTTFRHR</sequence>
<feature type="region of interest" description="Disordered" evidence="2">
    <location>
        <begin position="563"/>
        <end position="589"/>
    </location>
</feature>
<proteinExistence type="predicted"/>
<dbReference type="Pfam" id="PF16043">
    <property type="entry name" value="DUF4795"/>
    <property type="match status" value="2"/>
</dbReference>
<dbReference type="Proteomes" id="UP000037510">
    <property type="component" value="Unassembled WGS sequence"/>
</dbReference>
<dbReference type="AlphaFoldDB" id="A0A0L7L137"/>
<dbReference type="STRING" id="104452.A0A0L7L137"/>
<evidence type="ECO:0000313" key="5">
    <source>
        <dbReference type="Proteomes" id="UP000037510"/>
    </source>
</evidence>
<feature type="coiled-coil region" evidence="1">
    <location>
        <begin position="390"/>
        <end position="417"/>
    </location>
</feature>
<evidence type="ECO:0000259" key="3">
    <source>
        <dbReference type="Pfam" id="PF16043"/>
    </source>
</evidence>
<protein>
    <recommendedName>
        <fullName evidence="3">DUF4795 domain-containing protein</fullName>
    </recommendedName>
</protein>
<comment type="caution">
    <text evidence="4">The sequence shown here is derived from an EMBL/GenBank/DDBJ whole genome shotgun (WGS) entry which is preliminary data.</text>
</comment>
<keyword evidence="1" id="KW-0175">Coiled coil</keyword>
<dbReference type="InterPro" id="IPR032013">
    <property type="entry name" value="DUF4795"/>
</dbReference>
<organism evidence="4 5">
    <name type="scientific">Operophtera brumata</name>
    <name type="common">Winter moth</name>
    <name type="synonym">Phalaena brumata</name>
    <dbReference type="NCBI Taxonomy" id="104452"/>
    <lineage>
        <taxon>Eukaryota</taxon>
        <taxon>Metazoa</taxon>
        <taxon>Ecdysozoa</taxon>
        <taxon>Arthropoda</taxon>
        <taxon>Hexapoda</taxon>
        <taxon>Insecta</taxon>
        <taxon>Pterygota</taxon>
        <taxon>Neoptera</taxon>
        <taxon>Endopterygota</taxon>
        <taxon>Lepidoptera</taxon>
        <taxon>Glossata</taxon>
        <taxon>Ditrysia</taxon>
        <taxon>Geometroidea</taxon>
        <taxon>Geometridae</taxon>
        <taxon>Larentiinae</taxon>
        <taxon>Operophtera</taxon>
    </lineage>
</organism>
<accession>A0A0L7L137</accession>
<feature type="domain" description="DUF4795" evidence="3">
    <location>
        <begin position="368"/>
        <end position="560"/>
    </location>
</feature>